<feature type="domain" description="N-acetyltransferase" evidence="3">
    <location>
        <begin position="3"/>
        <end position="157"/>
    </location>
</feature>
<evidence type="ECO:0000313" key="5">
    <source>
        <dbReference type="Proteomes" id="UP000219636"/>
    </source>
</evidence>
<dbReference type="GO" id="GO:0016747">
    <property type="term" value="F:acyltransferase activity, transferring groups other than amino-acyl groups"/>
    <property type="evidence" value="ECO:0007669"/>
    <property type="project" value="InterPro"/>
</dbReference>
<dbReference type="InterPro" id="IPR000182">
    <property type="entry name" value="GNAT_dom"/>
</dbReference>
<dbReference type="PROSITE" id="PS51186">
    <property type="entry name" value="GNAT"/>
    <property type="match status" value="1"/>
</dbReference>
<dbReference type="PANTHER" id="PTHR43072">
    <property type="entry name" value="N-ACETYLTRANSFERASE"/>
    <property type="match status" value="1"/>
</dbReference>
<dbReference type="Proteomes" id="UP000219636">
    <property type="component" value="Unassembled WGS sequence"/>
</dbReference>
<protein>
    <submittedName>
        <fullName evidence="4">Phosphinothricin acetyltransferase</fullName>
    </submittedName>
</protein>
<gene>
    <name evidence="4" type="ORF">SAMN05880501_11431</name>
</gene>
<organism evidence="4 5">
    <name type="scientific">Ureibacillus xyleni</name>
    <dbReference type="NCBI Taxonomy" id="614648"/>
    <lineage>
        <taxon>Bacteria</taxon>
        <taxon>Bacillati</taxon>
        <taxon>Bacillota</taxon>
        <taxon>Bacilli</taxon>
        <taxon>Bacillales</taxon>
        <taxon>Caryophanaceae</taxon>
        <taxon>Ureibacillus</taxon>
    </lineage>
</organism>
<evidence type="ECO:0000313" key="4">
    <source>
        <dbReference type="EMBL" id="SOC22479.1"/>
    </source>
</evidence>
<dbReference type="EMBL" id="OBMQ01000014">
    <property type="protein sequence ID" value="SOC22479.1"/>
    <property type="molecule type" value="Genomic_DNA"/>
</dbReference>
<keyword evidence="1 4" id="KW-0808">Transferase</keyword>
<dbReference type="AlphaFoldDB" id="A0A285TJQ9"/>
<dbReference type="InterPro" id="IPR016181">
    <property type="entry name" value="Acyl_CoA_acyltransferase"/>
</dbReference>
<dbReference type="PANTHER" id="PTHR43072:SF23">
    <property type="entry name" value="UPF0039 PROTEIN C11D3.02C"/>
    <property type="match status" value="1"/>
</dbReference>
<accession>A0A285TJQ9</accession>
<evidence type="ECO:0000256" key="2">
    <source>
        <dbReference type="ARBA" id="ARBA00023315"/>
    </source>
</evidence>
<evidence type="ECO:0000256" key="1">
    <source>
        <dbReference type="ARBA" id="ARBA00022679"/>
    </source>
</evidence>
<name>A0A285TJQ9_9BACL</name>
<dbReference type="Pfam" id="PF00583">
    <property type="entry name" value="Acetyltransf_1"/>
    <property type="match status" value="1"/>
</dbReference>
<sequence length="166" mass="18598">MDIGIRQVTKDDWDQVKFIYEAGIATKIATFETQAPSSFEKWIGNANRGCSFVAQEGSTILGWCKLTPVSTREVYSGVGEVSIYTHPAAKGKGIGTLLLQNLIEKSEHHGFWTLEAKIFKENEASIHLHMKNGFRLVGIREKIGKRDGVWKDNVFLERRSTLVGTN</sequence>
<dbReference type="RefSeq" id="WP_202615698.1">
    <property type="nucleotide sequence ID" value="NZ_OBMQ01000014.1"/>
</dbReference>
<reference evidence="5" key="1">
    <citation type="submission" date="2017-08" db="EMBL/GenBank/DDBJ databases">
        <authorList>
            <person name="Varghese N."/>
            <person name="Submissions S."/>
        </authorList>
    </citation>
    <scope>NUCLEOTIDE SEQUENCE [LARGE SCALE GENOMIC DNA]</scope>
    <source>
        <strain evidence="5">JC22</strain>
    </source>
</reference>
<dbReference type="Gene3D" id="3.40.630.30">
    <property type="match status" value="1"/>
</dbReference>
<keyword evidence="5" id="KW-1185">Reference proteome</keyword>
<proteinExistence type="predicted"/>
<evidence type="ECO:0000259" key="3">
    <source>
        <dbReference type="PROSITE" id="PS51186"/>
    </source>
</evidence>
<dbReference type="SUPFAM" id="SSF55729">
    <property type="entry name" value="Acyl-CoA N-acyltransferases (Nat)"/>
    <property type="match status" value="1"/>
</dbReference>
<keyword evidence="2" id="KW-0012">Acyltransferase</keyword>
<dbReference type="CDD" id="cd04301">
    <property type="entry name" value="NAT_SF"/>
    <property type="match status" value="1"/>
</dbReference>